<reference evidence="1 2" key="1">
    <citation type="journal article" date="2024" name="Chem. Sci.">
        <title>Discovery of megapolipeptins by genome mining of a Burkholderiales bacteria collection.</title>
        <authorList>
            <person name="Paulo B.S."/>
            <person name="Recchia M.J.J."/>
            <person name="Lee S."/>
            <person name="Fergusson C.H."/>
            <person name="Romanowski S.B."/>
            <person name="Hernandez A."/>
            <person name="Krull N."/>
            <person name="Liu D.Y."/>
            <person name="Cavanagh H."/>
            <person name="Bos A."/>
            <person name="Gray C.A."/>
            <person name="Murphy B.T."/>
            <person name="Linington R.G."/>
            <person name="Eustaquio A.S."/>
        </authorList>
    </citation>
    <scope>NUCLEOTIDE SEQUENCE [LARGE SCALE GENOMIC DNA]</scope>
    <source>
        <strain evidence="1 2">RL17-351-BIE-A</strain>
    </source>
</reference>
<evidence type="ECO:0000313" key="1">
    <source>
        <dbReference type="EMBL" id="MFM0237503.1"/>
    </source>
</evidence>
<evidence type="ECO:0000313" key="2">
    <source>
        <dbReference type="Proteomes" id="UP001629274"/>
    </source>
</evidence>
<comment type="caution">
    <text evidence="1">The sequence shown here is derived from an EMBL/GenBank/DDBJ whole genome shotgun (WGS) entry which is preliminary data.</text>
</comment>
<name>A0ABW9BD85_9BURK</name>
<dbReference type="RefSeq" id="WP_408257676.1">
    <property type="nucleotide sequence ID" value="NZ_JAQQCK010000001.1"/>
</dbReference>
<gene>
    <name evidence="1" type="ORF">PQR03_05120</name>
</gene>
<accession>A0ABW9BD85</accession>
<keyword evidence="2" id="KW-1185">Reference proteome</keyword>
<proteinExistence type="predicted"/>
<dbReference type="EMBL" id="JAQQDR010000002">
    <property type="protein sequence ID" value="MFM0237503.1"/>
    <property type="molecule type" value="Genomic_DNA"/>
</dbReference>
<protein>
    <submittedName>
        <fullName evidence="1">Uncharacterized protein</fullName>
    </submittedName>
</protein>
<sequence>MDTNAPESTPQDGVKEFRLSAQQRRLLDEALSLLIDTRSRALDVAVQVCRRRGSAVPDVHDFQLPAIIELQRRLEGTRERLDDMLPPKLSVLAANGTCDLQ</sequence>
<organism evidence="1 2">
    <name type="scientific">Paraburkholderia phytofirmans</name>
    <dbReference type="NCBI Taxonomy" id="261302"/>
    <lineage>
        <taxon>Bacteria</taxon>
        <taxon>Pseudomonadati</taxon>
        <taxon>Pseudomonadota</taxon>
        <taxon>Betaproteobacteria</taxon>
        <taxon>Burkholderiales</taxon>
        <taxon>Burkholderiaceae</taxon>
        <taxon>Paraburkholderia</taxon>
    </lineage>
</organism>
<dbReference type="Proteomes" id="UP001629274">
    <property type="component" value="Unassembled WGS sequence"/>
</dbReference>